<name>A0A016UE84_9BILA</name>
<organism evidence="1 2">
    <name type="scientific">Ancylostoma ceylanicum</name>
    <dbReference type="NCBI Taxonomy" id="53326"/>
    <lineage>
        <taxon>Eukaryota</taxon>
        <taxon>Metazoa</taxon>
        <taxon>Ecdysozoa</taxon>
        <taxon>Nematoda</taxon>
        <taxon>Chromadorea</taxon>
        <taxon>Rhabditida</taxon>
        <taxon>Rhabditina</taxon>
        <taxon>Rhabditomorpha</taxon>
        <taxon>Strongyloidea</taxon>
        <taxon>Ancylostomatidae</taxon>
        <taxon>Ancylostomatinae</taxon>
        <taxon>Ancylostoma</taxon>
    </lineage>
</organism>
<evidence type="ECO:0000313" key="1">
    <source>
        <dbReference type="EMBL" id="EYC13162.1"/>
    </source>
</evidence>
<sequence>MIKDPTTGEYSQQATEAIVSSYYNELYSSSIDFSFSVPPSFELCSPFCIDEAEHALSQLRLGRSPGPDRISAEQIALAKSSVAHSLTVLLNSIKRGDPIPGSLTTAHVKLLFRRGDPNNINNFRPISLVSGVLKAVTRAVLNRIEGKLEEIESQAKLDSEEGTLLSITYMSSSKLPRRARSTTSQFMLL</sequence>
<dbReference type="AlphaFoldDB" id="A0A016UE84"/>
<proteinExistence type="predicted"/>
<comment type="caution">
    <text evidence="1">The sequence shown here is derived from an EMBL/GenBank/DDBJ whole genome shotgun (WGS) entry which is preliminary data.</text>
</comment>
<gene>
    <name evidence="1" type="primary">Acey_s0044.g1006</name>
    <name evidence="1" type="ORF">Y032_0044g1006</name>
</gene>
<keyword evidence="2" id="KW-1185">Reference proteome</keyword>
<evidence type="ECO:0008006" key="3">
    <source>
        <dbReference type="Google" id="ProtNLM"/>
    </source>
</evidence>
<protein>
    <recommendedName>
        <fullName evidence="3">Reverse transcriptase domain-containing protein</fullName>
    </recommendedName>
</protein>
<dbReference type="Proteomes" id="UP000024635">
    <property type="component" value="Unassembled WGS sequence"/>
</dbReference>
<accession>A0A016UE84</accession>
<dbReference type="EMBL" id="JARK01001380">
    <property type="protein sequence ID" value="EYC13162.1"/>
    <property type="molecule type" value="Genomic_DNA"/>
</dbReference>
<reference evidence="2" key="1">
    <citation type="journal article" date="2015" name="Nat. Genet.">
        <title>The genome and transcriptome of the zoonotic hookworm Ancylostoma ceylanicum identify infection-specific gene families.</title>
        <authorList>
            <person name="Schwarz E.M."/>
            <person name="Hu Y."/>
            <person name="Antoshechkin I."/>
            <person name="Miller M.M."/>
            <person name="Sternberg P.W."/>
            <person name="Aroian R.V."/>
        </authorList>
    </citation>
    <scope>NUCLEOTIDE SEQUENCE</scope>
    <source>
        <strain evidence="2">HY135</strain>
    </source>
</reference>
<evidence type="ECO:0000313" key="2">
    <source>
        <dbReference type="Proteomes" id="UP000024635"/>
    </source>
</evidence>
<dbReference type="OrthoDB" id="6778366at2759"/>